<keyword evidence="6 7" id="KW-0472">Membrane</keyword>
<feature type="transmembrane region" description="Helical" evidence="7">
    <location>
        <begin position="94"/>
        <end position="111"/>
    </location>
</feature>
<dbReference type="PROSITE" id="PS01311">
    <property type="entry name" value="LGT"/>
    <property type="match status" value="1"/>
</dbReference>
<feature type="transmembrane region" description="Helical" evidence="7">
    <location>
        <begin position="179"/>
        <end position="197"/>
    </location>
</feature>
<dbReference type="PANTHER" id="PTHR30589:SF0">
    <property type="entry name" value="PHOSPHATIDYLGLYCEROL--PROLIPOPROTEIN DIACYLGLYCERYL TRANSFERASE"/>
    <property type="match status" value="1"/>
</dbReference>
<evidence type="ECO:0000256" key="7">
    <source>
        <dbReference type="HAMAP-Rule" id="MF_01147"/>
    </source>
</evidence>
<dbReference type="AlphaFoldDB" id="A0A947CWQ7"/>
<reference evidence="8" key="1">
    <citation type="journal article" date="2021" name="Microbiology">
        <title>Metagenomic Analysis of the Microbial Community in the Underground Coal Fire Area (Kemerovo Region, Russia) Revealed Predominance of Thermophilic Members of the Phyla Deinococcus-thermus, Aquificae, and Firmicutes.</title>
        <authorList>
            <person name="Kadnikov V."/>
            <person name="Mardanov A.V."/>
            <person name="Beletsky A.V."/>
            <person name="Karnachuk O.V."/>
            <person name="Ravin N.V."/>
        </authorList>
    </citation>
    <scope>NUCLEOTIDE SEQUENCE</scope>
    <source>
        <strain evidence="8">RBS10-49</strain>
    </source>
</reference>
<evidence type="ECO:0000256" key="3">
    <source>
        <dbReference type="ARBA" id="ARBA00022679"/>
    </source>
</evidence>
<comment type="catalytic activity">
    <reaction evidence="7">
        <text>L-cysteinyl-[prolipoprotein] + a 1,2-diacyl-sn-glycero-3-phospho-(1'-sn-glycerol) = an S-1,2-diacyl-sn-glyceryl-L-cysteinyl-[prolipoprotein] + sn-glycerol 1-phosphate + H(+)</text>
        <dbReference type="Rhea" id="RHEA:56712"/>
        <dbReference type="Rhea" id="RHEA-COMP:14679"/>
        <dbReference type="Rhea" id="RHEA-COMP:14680"/>
        <dbReference type="ChEBI" id="CHEBI:15378"/>
        <dbReference type="ChEBI" id="CHEBI:29950"/>
        <dbReference type="ChEBI" id="CHEBI:57685"/>
        <dbReference type="ChEBI" id="CHEBI:64716"/>
        <dbReference type="ChEBI" id="CHEBI:140658"/>
        <dbReference type="EC" id="2.5.1.145"/>
    </reaction>
</comment>
<comment type="pathway">
    <text evidence="7">Protein modification; lipoprotein biosynthesis (diacylglyceryl transfer).</text>
</comment>
<sequence length="280" mass="31390">MILSGAPFDPIAFRLGPLAVHWYGILIGIGALVGLFVAVREGRRFGVAEDFFYDLLLLGVPVAIVFARAYYVLFQWPYYAAHPEDIVAVWKGGLAIHGALIGSGLVALFYARRRRVSVWWLLDVAAPSLIIGQAIGRWGNFMNQEAHGGPVSRAFLESLHLPNWIIEQMNIGGTYHHPTFLYESIWDFLGFLLIITVRRRLSLLRGELIALYAIWYSVGRTYIEGMRTDSLMLTPTIRMAQVMGLLLIALGVAVIVFRRRQPDATRYDAPPDRPAPPDVL</sequence>
<dbReference type="GO" id="GO:0042158">
    <property type="term" value="P:lipoprotein biosynthetic process"/>
    <property type="evidence" value="ECO:0007669"/>
    <property type="project" value="UniProtKB-UniRule"/>
</dbReference>
<feature type="transmembrane region" description="Helical" evidence="7">
    <location>
        <begin position="20"/>
        <end position="39"/>
    </location>
</feature>
<evidence type="ECO:0000256" key="4">
    <source>
        <dbReference type="ARBA" id="ARBA00022692"/>
    </source>
</evidence>
<name>A0A947CWQ7_HYDSH</name>
<comment type="similarity">
    <text evidence="1 7">Belongs to the Lgt family.</text>
</comment>
<dbReference type="Pfam" id="PF01790">
    <property type="entry name" value="LGT"/>
    <property type="match status" value="1"/>
</dbReference>
<accession>A0A947CWQ7</accession>
<evidence type="ECO:0000256" key="6">
    <source>
        <dbReference type="ARBA" id="ARBA00023136"/>
    </source>
</evidence>
<evidence type="ECO:0000256" key="2">
    <source>
        <dbReference type="ARBA" id="ARBA00022475"/>
    </source>
</evidence>
<comment type="caution">
    <text evidence="8">The sequence shown here is derived from an EMBL/GenBank/DDBJ whole genome shotgun (WGS) entry which is preliminary data.</text>
</comment>
<organism evidence="8 9">
    <name type="scientific">Hydrogenibacillus schlegelii</name>
    <name type="common">Bacillus schlegelii</name>
    <dbReference type="NCBI Taxonomy" id="1484"/>
    <lineage>
        <taxon>Bacteria</taxon>
        <taxon>Bacillati</taxon>
        <taxon>Bacillota</taxon>
        <taxon>Bacilli</taxon>
        <taxon>Bacillales</taxon>
        <taxon>Bacillales Family X. Incertae Sedis</taxon>
        <taxon>Hydrogenibacillus</taxon>
    </lineage>
</organism>
<dbReference type="EC" id="2.5.1.145" evidence="7"/>
<keyword evidence="4 7" id="KW-0812">Transmembrane</keyword>
<feature type="binding site" evidence="7">
    <location>
        <position position="137"/>
    </location>
    <ligand>
        <name>a 1,2-diacyl-sn-glycero-3-phospho-(1'-sn-glycerol)</name>
        <dbReference type="ChEBI" id="CHEBI:64716"/>
    </ligand>
</feature>
<dbReference type="EMBL" id="JAHHQF010000037">
    <property type="protein sequence ID" value="MBT9281220.1"/>
    <property type="molecule type" value="Genomic_DNA"/>
</dbReference>
<gene>
    <name evidence="7 8" type="primary">lgt</name>
    <name evidence="8" type="ORF">KM312_00895</name>
</gene>
<feature type="transmembrane region" description="Helical" evidence="7">
    <location>
        <begin position="51"/>
        <end position="74"/>
    </location>
</feature>
<dbReference type="Proteomes" id="UP000748108">
    <property type="component" value="Unassembled WGS sequence"/>
</dbReference>
<evidence type="ECO:0000313" key="9">
    <source>
        <dbReference type="Proteomes" id="UP000748108"/>
    </source>
</evidence>
<evidence type="ECO:0000256" key="5">
    <source>
        <dbReference type="ARBA" id="ARBA00022989"/>
    </source>
</evidence>
<dbReference type="GO" id="GO:0008961">
    <property type="term" value="F:phosphatidylglycerol-prolipoprotein diacylglyceryl transferase activity"/>
    <property type="evidence" value="ECO:0007669"/>
    <property type="project" value="UniProtKB-UniRule"/>
</dbReference>
<dbReference type="NCBIfam" id="TIGR00544">
    <property type="entry name" value="lgt"/>
    <property type="match status" value="1"/>
</dbReference>
<comment type="subcellular location">
    <subcellularLocation>
        <location evidence="7">Cell membrane</location>
        <topology evidence="7">Multi-pass membrane protein</topology>
    </subcellularLocation>
</comment>
<keyword evidence="2 7" id="KW-1003">Cell membrane</keyword>
<dbReference type="PANTHER" id="PTHR30589">
    <property type="entry name" value="PROLIPOPROTEIN DIACYLGLYCERYL TRANSFERASE"/>
    <property type="match status" value="1"/>
</dbReference>
<proteinExistence type="inferred from homology"/>
<dbReference type="HAMAP" id="MF_01147">
    <property type="entry name" value="Lgt"/>
    <property type="match status" value="1"/>
</dbReference>
<dbReference type="GO" id="GO:0005886">
    <property type="term" value="C:plasma membrane"/>
    <property type="evidence" value="ECO:0007669"/>
    <property type="project" value="UniProtKB-SubCell"/>
</dbReference>
<feature type="transmembrane region" description="Helical" evidence="7">
    <location>
        <begin position="235"/>
        <end position="257"/>
    </location>
</feature>
<keyword evidence="5 7" id="KW-1133">Transmembrane helix</keyword>
<evidence type="ECO:0000256" key="1">
    <source>
        <dbReference type="ARBA" id="ARBA00007150"/>
    </source>
</evidence>
<feature type="transmembrane region" description="Helical" evidence="7">
    <location>
        <begin position="118"/>
        <end position="136"/>
    </location>
</feature>
<evidence type="ECO:0000313" key="8">
    <source>
        <dbReference type="EMBL" id="MBT9281220.1"/>
    </source>
</evidence>
<dbReference type="InterPro" id="IPR001640">
    <property type="entry name" value="Lgt"/>
</dbReference>
<keyword evidence="3 7" id="KW-0808">Transferase</keyword>
<protein>
    <recommendedName>
        <fullName evidence="7">Phosphatidylglycerol--prolipoprotein diacylglyceryl transferase</fullName>
        <ecNumber evidence="7">2.5.1.145</ecNumber>
    </recommendedName>
</protein>
<comment type="function">
    <text evidence="7">Catalyzes the transfer of the diacylglyceryl group from phosphatidylglycerol to the sulfhydryl group of the N-terminal cysteine of a prolipoprotein, the first step in the formation of mature lipoproteins.</text>
</comment>
<feature type="transmembrane region" description="Helical" evidence="7">
    <location>
        <begin position="204"/>
        <end position="223"/>
    </location>
</feature>